<organism evidence="1 2">
    <name type="scientific">Caballeronia calidae</name>
    <dbReference type="NCBI Taxonomy" id="1777139"/>
    <lineage>
        <taxon>Bacteria</taxon>
        <taxon>Pseudomonadati</taxon>
        <taxon>Pseudomonadota</taxon>
        <taxon>Betaproteobacteria</taxon>
        <taxon>Burkholderiales</taxon>
        <taxon>Burkholderiaceae</taxon>
        <taxon>Caballeronia</taxon>
    </lineage>
</organism>
<evidence type="ECO:0000313" key="1">
    <source>
        <dbReference type="EMBL" id="SAL06868.1"/>
    </source>
</evidence>
<name>A0A158EJ32_9BURK</name>
<dbReference type="Proteomes" id="UP000071859">
    <property type="component" value="Unassembled WGS sequence"/>
</dbReference>
<sequence>MQIEHVSVDANRSMTLYLPRTQGDRAQLGTTFEAPALSRLCPVARGVHCSLRPV</sequence>
<gene>
    <name evidence="1" type="ORF">AWB78_08291</name>
</gene>
<dbReference type="OrthoDB" id="8630841at2"/>
<evidence type="ECO:0000313" key="2">
    <source>
        <dbReference type="Proteomes" id="UP000071859"/>
    </source>
</evidence>
<keyword evidence="2" id="KW-1185">Reference proteome</keyword>
<dbReference type="EMBL" id="FCOX02000142">
    <property type="protein sequence ID" value="SAL06868.1"/>
    <property type="molecule type" value="Genomic_DNA"/>
</dbReference>
<protein>
    <submittedName>
        <fullName evidence="1">Uncharacterized protein</fullName>
    </submittedName>
</protein>
<accession>A0A158EJ32</accession>
<proteinExistence type="predicted"/>
<reference evidence="1" key="1">
    <citation type="submission" date="2016-01" db="EMBL/GenBank/DDBJ databases">
        <authorList>
            <person name="Peeters C."/>
        </authorList>
    </citation>
    <scope>NUCLEOTIDE SEQUENCE</scope>
    <source>
        <strain evidence="1">LMG 29321</strain>
    </source>
</reference>
<dbReference type="RefSeq" id="WP_157697824.1">
    <property type="nucleotide sequence ID" value="NZ_FCOX02000142.1"/>
</dbReference>
<comment type="caution">
    <text evidence="1">The sequence shown here is derived from an EMBL/GenBank/DDBJ whole genome shotgun (WGS) entry which is preliminary data.</text>
</comment>
<dbReference type="AlphaFoldDB" id="A0A158EJ32"/>